<dbReference type="AlphaFoldDB" id="X0ZW62"/>
<gene>
    <name evidence="1" type="ORF">S01H4_02663</name>
</gene>
<protein>
    <submittedName>
        <fullName evidence="1">Uncharacterized protein</fullName>
    </submittedName>
</protein>
<organism evidence="1">
    <name type="scientific">marine sediment metagenome</name>
    <dbReference type="NCBI Taxonomy" id="412755"/>
    <lineage>
        <taxon>unclassified sequences</taxon>
        <taxon>metagenomes</taxon>
        <taxon>ecological metagenomes</taxon>
    </lineage>
</organism>
<accession>X0ZW62</accession>
<reference evidence="1" key="1">
    <citation type="journal article" date="2014" name="Front. Microbiol.">
        <title>High frequency of phylogenetically diverse reductive dehalogenase-homologous genes in deep subseafloor sedimentary metagenomes.</title>
        <authorList>
            <person name="Kawai M."/>
            <person name="Futagami T."/>
            <person name="Toyoda A."/>
            <person name="Takaki Y."/>
            <person name="Nishi S."/>
            <person name="Hori S."/>
            <person name="Arai W."/>
            <person name="Tsubouchi T."/>
            <person name="Morono Y."/>
            <person name="Uchiyama I."/>
            <person name="Ito T."/>
            <person name="Fujiyama A."/>
            <person name="Inagaki F."/>
            <person name="Takami H."/>
        </authorList>
    </citation>
    <scope>NUCLEOTIDE SEQUENCE</scope>
    <source>
        <strain evidence="1">Expedition CK06-06</strain>
    </source>
</reference>
<proteinExistence type="predicted"/>
<sequence length="100" mass="11260">MNPDIYLNQDALQKLISTLKVIKDRNLPPGRIGAAGGLILDYKKDTIQHLGGRVSPNFITSHIGYGKRYEDLKGGYRNKGEVQNIGQKNVQKIRQEIKQN</sequence>
<evidence type="ECO:0000313" key="1">
    <source>
        <dbReference type="EMBL" id="GAG73749.1"/>
    </source>
</evidence>
<name>X0ZW62_9ZZZZ</name>
<dbReference type="EMBL" id="BART01000600">
    <property type="protein sequence ID" value="GAG73749.1"/>
    <property type="molecule type" value="Genomic_DNA"/>
</dbReference>
<comment type="caution">
    <text evidence="1">The sequence shown here is derived from an EMBL/GenBank/DDBJ whole genome shotgun (WGS) entry which is preliminary data.</text>
</comment>